<keyword evidence="2" id="KW-1185">Reference proteome</keyword>
<organism evidence="1 2">
    <name type="scientific">Pontibacter mangrovi</name>
    <dbReference type="NCBI Taxonomy" id="2589816"/>
    <lineage>
        <taxon>Bacteria</taxon>
        <taxon>Pseudomonadati</taxon>
        <taxon>Bacteroidota</taxon>
        <taxon>Cytophagia</taxon>
        <taxon>Cytophagales</taxon>
        <taxon>Hymenobacteraceae</taxon>
        <taxon>Pontibacter</taxon>
    </lineage>
</organism>
<dbReference type="RefSeq" id="WP_140621592.1">
    <property type="nucleotide sequence ID" value="NZ_VFRQ01000005.1"/>
</dbReference>
<proteinExistence type="predicted"/>
<dbReference type="Proteomes" id="UP000316727">
    <property type="component" value="Unassembled WGS sequence"/>
</dbReference>
<dbReference type="EMBL" id="VFRQ01000005">
    <property type="protein sequence ID" value="TPE43969.1"/>
    <property type="molecule type" value="Genomic_DNA"/>
</dbReference>
<evidence type="ECO:0000313" key="1">
    <source>
        <dbReference type="EMBL" id="TPE43969.1"/>
    </source>
</evidence>
<comment type="caution">
    <text evidence="1">The sequence shown here is derived from an EMBL/GenBank/DDBJ whole genome shotgun (WGS) entry which is preliminary data.</text>
</comment>
<evidence type="ECO:0000313" key="2">
    <source>
        <dbReference type="Proteomes" id="UP000316727"/>
    </source>
</evidence>
<sequence>MLGSKLKKYKLVNAEGLGRIRTDFGLISLANITDAQAEKLFHAGSRYVEKVEKPASTTGTSRKKK</sequence>
<accession>A0A501W2Y2</accession>
<gene>
    <name evidence="1" type="ORF">FJM65_11125</name>
</gene>
<reference evidence="1 2" key="1">
    <citation type="submission" date="2019-06" db="EMBL/GenBank/DDBJ databases">
        <title>A novel bacterium of genus Pontibacter, isolated from marine sediment.</title>
        <authorList>
            <person name="Huang H."/>
            <person name="Mo K."/>
            <person name="Hu Y."/>
        </authorList>
    </citation>
    <scope>NUCLEOTIDE SEQUENCE [LARGE SCALE GENOMIC DNA]</scope>
    <source>
        <strain evidence="1 2">HB172049</strain>
    </source>
</reference>
<protein>
    <submittedName>
        <fullName evidence="1">Uncharacterized protein</fullName>
    </submittedName>
</protein>
<dbReference type="AlphaFoldDB" id="A0A501W2Y2"/>
<name>A0A501W2Y2_9BACT</name>